<evidence type="ECO:0000256" key="3">
    <source>
        <dbReference type="ARBA" id="ARBA00022801"/>
    </source>
</evidence>
<dbReference type="FunFam" id="3.40.960.10:FF:000002">
    <property type="entry name" value="DNA helicase related protein"/>
    <property type="match status" value="1"/>
</dbReference>
<dbReference type="SMART" id="SM00952">
    <property type="entry name" value="RAP"/>
    <property type="match status" value="1"/>
</dbReference>
<dbReference type="InterPro" id="IPR041679">
    <property type="entry name" value="DNA2/NAM7-like_C"/>
</dbReference>
<keyword evidence="4" id="KW-0347">Helicase</keyword>
<dbReference type="InterPro" id="IPR013584">
    <property type="entry name" value="RAP"/>
</dbReference>
<dbReference type="Pfam" id="PF18741">
    <property type="entry name" value="MTES_1575"/>
    <property type="match status" value="1"/>
</dbReference>
<dbReference type="InterPro" id="IPR027417">
    <property type="entry name" value="P-loop_NTPase"/>
</dbReference>
<dbReference type="Pfam" id="PF13086">
    <property type="entry name" value="AAA_11"/>
    <property type="match status" value="2"/>
</dbReference>
<dbReference type="RefSeq" id="WP_171111026.1">
    <property type="nucleotide sequence ID" value="NZ_CP053096.1"/>
</dbReference>
<evidence type="ECO:0000256" key="1">
    <source>
        <dbReference type="ARBA" id="ARBA00007913"/>
    </source>
</evidence>
<sequence>MSNKASQNIETWKNDLLDLTYRNKALNYSLKTSKTQSKLEVICPDLKTILDYVGSEKIEIANLSFDSEFNEQQKNLKIVKLDDVIDKIGACKPNTLYSNVDYEDQAIILKKINKKYLDFIDQYSINTLFLSFGILKWSEAENNTSISGFVYSPLMFLQANLKSKNLKNQTQYHVLFDDEFTLTPNLALIRKLSVIYGINIDINAIDNCENNYAKYNNFVEQLTTNFRSNDWQIDNRIFLDTFSFSKINMYVDLDENEDKIVENEFIKALSNEENDGINDFDIINEDNVETKININEYYHVLDSDSSQEVAIQSAIQGESFILQGPPGTGKSHTITNIITELLARNKKVLFVSEKKAALDVVYNNLKKIQLNDYVIPIHSLDLDKKAILKDLDDTLEKGKLNYQVASDPISKFTNDYLAIVERLKKYGWELLKLRAPLNKSLYKMIGNFYKFDKVSNLQFNINNFLNIDSEKLDELKINIKELQDYINHFDKNPILNVWWGLKLTRLSEIEKENFFSLIEIIGRNIDVVYSDLTNNHKFITFNDVSYIKNIKFLFELFTHLMCIQGKIDTSVFQINNYDNEIAQYSNMTLNLEQKIKLLEKNKNIFRESIISENILEFETIFNKYHNKSYRFLVSKWHKAKKIIKKHFLTKDKSVIENVLPDLIELKRCENNFWSSYNNSNFKPKNKNLQYLQSIYKMIVFASKTKLFSAISDFSIDIQKMVYIFNEDIRYRNELLNSLNKLKKFQDDFKRISDVFDENIANFDSLSKNDLKIKLSQFAVYKDDFTSMLSLVSSINNIKKYSLDDFVEKVLNGNYRKNLFEIFMKRFYKILIDHFINECFVDFNGSKLETLRDNFINVEANVQQLARAKIIANLNNNIPNASGLGSKNLEVKILKSEVNKSRNRMSFKKLFEKIPNLMLQLKPCLMMSPLSVSAYLKDSDILFDTVVFDEASQVRPETAIGAISRAKQVIIVGDSEQLPPTNFFNTIDQNDYIDVDDENDISVKGFDSILDMSNIVLKTIKLRWHYRSLYENLIYPSNKEIYHDLITFPSLTEPGKYESINKIKVEGVLVDRKNEVEADKTVEIIKDIIDTYGSNVTLGVVTFNTEQQLLLERKIEKFKQSNPMYSSFFDRDKEDPFFVKNIETVQGDEREFVIINSVYGPDENDKISMRFGPINHDNGYKRLNVAFTRAKRGIVIITSLDASDIDLNRTDSRGVKFLKKYLEIAEYGIDKTVDYVNDFNSFDSPFEEEVYRELTNAGYKLKTQVGCSGFRIDLAVVDPTNPNRFILGIECDGATYHSSKTSRDRDRLRQQVLNGRGWHIHRIWSTSWFTNKKAELNAILKKLSDIKNGKDYTYNILSKNSEIASNSYLNVTEKQNLELNFDVLPEFNNEQIAGIVRNYHISNFASSIDLSHTLIRIVEDLLVKYQVIHSSIVKRILTFLCNRQSFTSFVKRFYDSFLRYSSDIAHLNGEFFIHSNLNYENITFKKGETQRSRETVYYYEYVHLVKTILQMVNSIEKDSLIRIINEQLGYKSLNLKNKEYFNKILEDLVDNNIITNQDDVYQLN</sequence>
<evidence type="ECO:0000256" key="5">
    <source>
        <dbReference type="ARBA" id="ARBA00022840"/>
    </source>
</evidence>
<protein>
    <submittedName>
        <fullName evidence="8">DUF4011 domain-containing protein</fullName>
    </submittedName>
</protein>
<dbReference type="Gene3D" id="3.40.50.300">
    <property type="entry name" value="P-loop containing nucleotide triphosphate hydrolases"/>
    <property type="match status" value="3"/>
</dbReference>
<keyword evidence="3" id="KW-0378">Hydrolase</keyword>
<keyword evidence="5" id="KW-0067">ATP-binding</keyword>
<dbReference type="InterPro" id="IPR047187">
    <property type="entry name" value="SF1_C_Upf1"/>
</dbReference>
<dbReference type="KEGG" id="mmir:HLA87_00940"/>
<keyword evidence="2" id="KW-0547">Nucleotide-binding</keyword>
<dbReference type="InterPro" id="IPR011335">
    <property type="entry name" value="Restrct_endonuc-II-like"/>
</dbReference>
<name>A0A6M4J8M7_9MOLU</name>
<dbReference type="InterPro" id="IPR049468">
    <property type="entry name" value="Restrct_endonuc-II-like_dom"/>
</dbReference>
<evidence type="ECO:0000259" key="7">
    <source>
        <dbReference type="SMART" id="SM00952"/>
    </source>
</evidence>
<dbReference type="Proteomes" id="UP000500686">
    <property type="component" value="Chromosome"/>
</dbReference>
<gene>
    <name evidence="8" type="ORF">HLA87_00940</name>
</gene>
<evidence type="ECO:0000313" key="8">
    <source>
        <dbReference type="EMBL" id="QJR43363.1"/>
    </source>
</evidence>
<dbReference type="InterPro" id="IPR025103">
    <property type="entry name" value="DUF4011"/>
</dbReference>
<keyword evidence="6" id="KW-0175">Coiled coil</keyword>
<feature type="coiled-coil region" evidence="6">
    <location>
        <begin position="574"/>
        <end position="601"/>
    </location>
</feature>
<dbReference type="GO" id="GO:0016787">
    <property type="term" value="F:hydrolase activity"/>
    <property type="evidence" value="ECO:0007669"/>
    <property type="project" value="UniProtKB-KW"/>
</dbReference>
<dbReference type="PANTHER" id="PTHR43788">
    <property type="entry name" value="DNA2/NAM7 HELICASE FAMILY MEMBER"/>
    <property type="match status" value="1"/>
</dbReference>
<feature type="coiled-coil region" evidence="6">
    <location>
        <begin position="465"/>
        <end position="492"/>
    </location>
</feature>
<dbReference type="PANTHER" id="PTHR43788:SF8">
    <property type="entry name" value="DNA-BINDING PROTEIN SMUBP-2"/>
    <property type="match status" value="1"/>
</dbReference>
<dbReference type="InterPro" id="IPR041677">
    <property type="entry name" value="DNA2/NAM7_AAA_11"/>
</dbReference>
<dbReference type="GO" id="GO:0005524">
    <property type="term" value="F:ATP binding"/>
    <property type="evidence" value="ECO:0007669"/>
    <property type="project" value="UniProtKB-KW"/>
</dbReference>
<proteinExistence type="inferred from homology"/>
<dbReference type="CDD" id="cd18808">
    <property type="entry name" value="SF1_C_Upf1"/>
    <property type="match status" value="1"/>
</dbReference>
<feature type="domain" description="RAP" evidence="7">
    <location>
        <begin position="1288"/>
        <end position="1342"/>
    </location>
</feature>
<evidence type="ECO:0000256" key="2">
    <source>
        <dbReference type="ARBA" id="ARBA00022741"/>
    </source>
</evidence>
<dbReference type="Gene3D" id="3.40.960.10">
    <property type="entry name" value="VSR Endonuclease"/>
    <property type="match status" value="1"/>
</dbReference>
<organism evidence="8 9">
    <name type="scientific">Mycoplasma miroungigenitalium</name>
    <dbReference type="NCBI Taxonomy" id="754515"/>
    <lineage>
        <taxon>Bacteria</taxon>
        <taxon>Bacillati</taxon>
        <taxon>Mycoplasmatota</taxon>
        <taxon>Mollicutes</taxon>
        <taxon>Mycoplasmataceae</taxon>
        <taxon>Mycoplasma</taxon>
    </lineage>
</organism>
<evidence type="ECO:0000256" key="4">
    <source>
        <dbReference type="ARBA" id="ARBA00022806"/>
    </source>
</evidence>
<reference evidence="8 9" key="1">
    <citation type="submission" date="2020-05" db="EMBL/GenBank/DDBJ databases">
        <title>Novel Mycoplasma species detected in Mirounga angustirostris (northern elephant seal) from the USA.</title>
        <authorList>
            <person name="Volokhov D.V."/>
        </authorList>
    </citation>
    <scope>NUCLEOTIDE SEQUENCE [LARGE SCALE GENOMIC DNA]</scope>
    <source>
        <strain evidence="8 9">Mirounga ES2806-GEN</strain>
    </source>
</reference>
<dbReference type="SUPFAM" id="SSF52540">
    <property type="entry name" value="P-loop containing nucleoside triphosphate hydrolases"/>
    <property type="match status" value="2"/>
</dbReference>
<dbReference type="Pfam" id="PF13195">
    <property type="entry name" value="DUF4011"/>
    <property type="match status" value="1"/>
</dbReference>
<keyword evidence="9" id="KW-1185">Reference proteome</keyword>
<dbReference type="Pfam" id="PF13087">
    <property type="entry name" value="AAA_12"/>
    <property type="match status" value="1"/>
</dbReference>
<comment type="similarity">
    <text evidence="1">Belongs to the DNA2/NAM7 helicase family.</text>
</comment>
<evidence type="ECO:0000313" key="9">
    <source>
        <dbReference type="Proteomes" id="UP000500686"/>
    </source>
</evidence>
<dbReference type="SUPFAM" id="SSF52980">
    <property type="entry name" value="Restriction endonuclease-like"/>
    <property type="match status" value="1"/>
</dbReference>
<accession>A0A6M4J8M7</accession>
<dbReference type="EMBL" id="CP053096">
    <property type="protein sequence ID" value="QJR43363.1"/>
    <property type="molecule type" value="Genomic_DNA"/>
</dbReference>
<dbReference type="InterPro" id="IPR050534">
    <property type="entry name" value="Coronavir_polyprotein_1ab"/>
</dbReference>
<dbReference type="GO" id="GO:0043139">
    <property type="term" value="F:5'-3' DNA helicase activity"/>
    <property type="evidence" value="ECO:0007669"/>
    <property type="project" value="TreeGrafter"/>
</dbReference>
<evidence type="ECO:0000256" key="6">
    <source>
        <dbReference type="SAM" id="Coils"/>
    </source>
</evidence>